<dbReference type="InterPro" id="IPR043128">
    <property type="entry name" value="Rev_trsase/Diguanyl_cyclase"/>
</dbReference>
<gene>
    <name evidence="2" type="ORF">AVEN_90251_1</name>
</gene>
<organism evidence="2 3">
    <name type="scientific">Araneus ventricosus</name>
    <name type="common">Orbweaver spider</name>
    <name type="synonym">Epeira ventricosa</name>
    <dbReference type="NCBI Taxonomy" id="182803"/>
    <lineage>
        <taxon>Eukaryota</taxon>
        <taxon>Metazoa</taxon>
        <taxon>Ecdysozoa</taxon>
        <taxon>Arthropoda</taxon>
        <taxon>Chelicerata</taxon>
        <taxon>Arachnida</taxon>
        <taxon>Araneae</taxon>
        <taxon>Araneomorphae</taxon>
        <taxon>Entelegynae</taxon>
        <taxon>Araneoidea</taxon>
        <taxon>Araneidae</taxon>
        <taxon>Araneus</taxon>
    </lineage>
</organism>
<dbReference type="GO" id="GO:0071897">
    <property type="term" value="P:DNA biosynthetic process"/>
    <property type="evidence" value="ECO:0007669"/>
    <property type="project" value="UniProtKB-ARBA"/>
</dbReference>
<dbReference type="PANTHER" id="PTHR37984:SF5">
    <property type="entry name" value="PROTEIN NYNRIN-LIKE"/>
    <property type="match status" value="1"/>
</dbReference>
<sequence>MVLVEKKQNPTNPHKPASYRMALDLRLLNTILENSTYPLPKIPTLVNHISKYPFYTTIDFCKAYWQILLPEEMQDVLTFTTPFGTFANRRLDFGLKTVAGRKIPEIQQQLLDCNKREHLEDTTSFLQKALFRCCQKAYKVKKSNNIKCHLVDTRHIKQREMRVIQKRANNTTSKEQKNQLLFSRKKALYNKLSLKAKRTSLKNFCTQTKDPYGIPYKAIVKDNIPLSEPE</sequence>
<keyword evidence="3" id="KW-1185">Reference proteome</keyword>
<dbReference type="InterPro" id="IPR000477">
    <property type="entry name" value="RT_dom"/>
</dbReference>
<dbReference type="Pfam" id="PF00078">
    <property type="entry name" value="RVT_1"/>
    <property type="match status" value="1"/>
</dbReference>
<dbReference type="Proteomes" id="UP000499080">
    <property type="component" value="Unassembled WGS sequence"/>
</dbReference>
<feature type="domain" description="Reverse transcriptase" evidence="1">
    <location>
        <begin position="9"/>
        <end position="96"/>
    </location>
</feature>
<evidence type="ECO:0000259" key="1">
    <source>
        <dbReference type="Pfam" id="PF00078"/>
    </source>
</evidence>
<dbReference type="EMBL" id="BGPR01001185">
    <property type="protein sequence ID" value="GBM47535.1"/>
    <property type="molecule type" value="Genomic_DNA"/>
</dbReference>
<name>A0A4Y2G4B6_ARAVE</name>
<evidence type="ECO:0000313" key="3">
    <source>
        <dbReference type="Proteomes" id="UP000499080"/>
    </source>
</evidence>
<dbReference type="OrthoDB" id="6508513at2759"/>
<evidence type="ECO:0000313" key="2">
    <source>
        <dbReference type="EMBL" id="GBM47535.1"/>
    </source>
</evidence>
<dbReference type="SUPFAM" id="SSF56672">
    <property type="entry name" value="DNA/RNA polymerases"/>
    <property type="match status" value="1"/>
</dbReference>
<reference evidence="2 3" key="1">
    <citation type="journal article" date="2019" name="Sci. Rep.">
        <title>Orb-weaving spider Araneus ventricosus genome elucidates the spidroin gene catalogue.</title>
        <authorList>
            <person name="Kono N."/>
            <person name="Nakamura H."/>
            <person name="Ohtoshi R."/>
            <person name="Moran D.A.P."/>
            <person name="Shinohara A."/>
            <person name="Yoshida Y."/>
            <person name="Fujiwara M."/>
            <person name="Mori M."/>
            <person name="Tomita M."/>
            <person name="Arakawa K."/>
        </authorList>
    </citation>
    <scope>NUCLEOTIDE SEQUENCE [LARGE SCALE GENOMIC DNA]</scope>
</reference>
<dbReference type="Gene3D" id="3.10.10.10">
    <property type="entry name" value="HIV Type 1 Reverse Transcriptase, subunit A, domain 1"/>
    <property type="match status" value="1"/>
</dbReference>
<dbReference type="Gene3D" id="3.30.70.270">
    <property type="match status" value="1"/>
</dbReference>
<dbReference type="InterPro" id="IPR050951">
    <property type="entry name" value="Retrovirus_Pol_polyprotein"/>
</dbReference>
<accession>A0A4Y2G4B6</accession>
<dbReference type="PANTHER" id="PTHR37984">
    <property type="entry name" value="PROTEIN CBG26694"/>
    <property type="match status" value="1"/>
</dbReference>
<proteinExistence type="predicted"/>
<dbReference type="InterPro" id="IPR043502">
    <property type="entry name" value="DNA/RNA_pol_sf"/>
</dbReference>
<protein>
    <recommendedName>
        <fullName evidence="1">Reverse transcriptase domain-containing protein</fullName>
    </recommendedName>
</protein>
<dbReference type="AlphaFoldDB" id="A0A4Y2G4B6"/>
<comment type="caution">
    <text evidence="2">The sequence shown here is derived from an EMBL/GenBank/DDBJ whole genome shotgun (WGS) entry which is preliminary data.</text>
</comment>